<dbReference type="GO" id="GO:0003700">
    <property type="term" value="F:DNA-binding transcription factor activity"/>
    <property type="evidence" value="ECO:0007669"/>
    <property type="project" value="TreeGrafter"/>
</dbReference>
<dbReference type="Pfam" id="PF00356">
    <property type="entry name" value="LacI"/>
    <property type="match status" value="1"/>
</dbReference>
<keyword evidence="2" id="KW-0238">DNA-binding</keyword>
<dbReference type="AlphaFoldDB" id="A0A512PCY9"/>
<reference evidence="5 6" key="1">
    <citation type="submission" date="2019-07" db="EMBL/GenBank/DDBJ databases">
        <title>Whole genome shotgun sequence of Cellulomonas soli NBRC 109434.</title>
        <authorList>
            <person name="Hosoyama A."/>
            <person name="Uohara A."/>
            <person name="Ohji S."/>
            <person name="Ichikawa N."/>
        </authorList>
    </citation>
    <scope>NUCLEOTIDE SEQUENCE [LARGE SCALE GENOMIC DNA]</scope>
    <source>
        <strain evidence="5 6">NBRC 109434</strain>
    </source>
</reference>
<dbReference type="InterPro" id="IPR046335">
    <property type="entry name" value="LacI/GalR-like_sensor"/>
</dbReference>
<dbReference type="PANTHER" id="PTHR30146">
    <property type="entry name" value="LACI-RELATED TRANSCRIPTIONAL REPRESSOR"/>
    <property type="match status" value="1"/>
</dbReference>
<sequence>MTMSMQRESHLPAHPVSPVTSADVARAAGVSRGAVSQILNGRGDRFAAATRERVLETAARLDYQPSLAGRALARGTSDVVVAVVPYTTFGGHLQDMLDVMTSELARRGFTLVTRFSANDVPAFERFLAALQPAAVLAMAQLNPALHELLAARGIPLVASDSSAPTEREQNSVIGDLQATHLIERGYRRLGYARLTDSRDNVYGDSRVVGFRQACERAGVDSPTVIDIALDDRDAGQLLRGAGAPGIALGCYNDDVALALIARAGDSGWAVPKDVAVIGVDNSPLSRALTPRLTTIGYDPSAIAQGLVAVTLMSLGVSPEHTPTAPEFFLVPGQTA</sequence>
<evidence type="ECO:0000313" key="6">
    <source>
        <dbReference type="Proteomes" id="UP000321798"/>
    </source>
</evidence>
<dbReference type="GO" id="GO:0000976">
    <property type="term" value="F:transcription cis-regulatory region binding"/>
    <property type="evidence" value="ECO:0007669"/>
    <property type="project" value="TreeGrafter"/>
</dbReference>
<dbReference type="Proteomes" id="UP000321798">
    <property type="component" value="Unassembled WGS sequence"/>
</dbReference>
<dbReference type="CDD" id="cd01392">
    <property type="entry name" value="HTH_LacI"/>
    <property type="match status" value="1"/>
</dbReference>
<protein>
    <submittedName>
        <fullName evidence="5">LacI family transcriptional regulator</fullName>
    </submittedName>
</protein>
<keyword evidence="6" id="KW-1185">Reference proteome</keyword>
<organism evidence="5 6">
    <name type="scientific">Cellulomonas soli</name>
    <dbReference type="NCBI Taxonomy" id="931535"/>
    <lineage>
        <taxon>Bacteria</taxon>
        <taxon>Bacillati</taxon>
        <taxon>Actinomycetota</taxon>
        <taxon>Actinomycetes</taxon>
        <taxon>Micrococcales</taxon>
        <taxon>Cellulomonadaceae</taxon>
        <taxon>Cellulomonas</taxon>
    </lineage>
</organism>
<evidence type="ECO:0000313" key="5">
    <source>
        <dbReference type="EMBL" id="GEP69077.1"/>
    </source>
</evidence>
<evidence type="ECO:0000256" key="2">
    <source>
        <dbReference type="ARBA" id="ARBA00023125"/>
    </source>
</evidence>
<dbReference type="Gene3D" id="3.40.50.2300">
    <property type="match status" value="2"/>
</dbReference>
<accession>A0A512PCY9</accession>
<dbReference type="InterPro" id="IPR028082">
    <property type="entry name" value="Peripla_BP_I"/>
</dbReference>
<keyword evidence="1" id="KW-0805">Transcription regulation</keyword>
<dbReference type="Pfam" id="PF13377">
    <property type="entry name" value="Peripla_BP_3"/>
    <property type="match status" value="1"/>
</dbReference>
<dbReference type="Gene3D" id="1.10.260.40">
    <property type="entry name" value="lambda repressor-like DNA-binding domains"/>
    <property type="match status" value="1"/>
</dbReference>
<feature type="domain" description="HTH lacI-type" evidence="4">
    <location>
        <begin position="19"/>
        <end position="74"/>
    </location>
</feature>
<dbReference type="SUPFAM" id="SSF53822">
    <property type="entry name" value="Periplasmic binding protein-like I"/>
    <property type="match status" value="1"/>
</dbReference>
<proteinExistence type="predicted"/>
<dbReference type="InterPro" id="IPR000843">
    <property type="entry name" value="HTH_LacI"/>
</dbReference>
<dbReference type="CDD" id="cd06267">
    <property type="entry name" value="PBP1_LacI_sugar_binding-like"/>
    <property type="match status" value="1"/>
</dbReference>
<comment type="caution">
    <text evidence="5">The sequence shown here is derived from an EMBL/GenBank/DDBJ whole genome shotgun (WGS) entry which is preliminary data.</text>
</comment>
<dbReference type="SMART" id="SM00354">
    <property type="entry name" value="HTH_LACI"/>
    <property type="match status" value="1"/>
</dbReference>
<gene>
    <name evidence="5" type="primary">salR</name>
    <name evidence="5" type="ORF">CSO01_17920</name>
</gene>
<name>A0A512PCY9_9CELL</name>
<evidence type="ECO:0000256" key="3">
    <source>
        <dbReference type="ARBA" id="ARBA00023163"/>
    </source>
</evidence>
<dbReference type="PANTHER" id="PTHR30146:SF153">
    <property type="entry name" value="LACTOSE OPERON REPRESSOR"/>
    <property type="match status" value="1"/>
</dbReference>
<dbReference type="InterPro" id="IPR010982">
    <property type="entry name" value="Lambda_DNA-bd_dom_sf"/>
</dbReference>
<keyword evidence="3" id="KW-0804">Transcription</keyword>
<dbReference type="SUPFAM" id="SSF47413">
    <property type="entry name" value="lambda repressor-like DNA-binding domains"/>
    <property type="match status" value="1"/>
</dbReference>
<evidence type="ECO:0000256" key="1">
    <source>
        <dbReference type="ARBA" id="ARBA00023015"/>
    </source>
</evidence>
<dbReference type="PROSITE" id="PS50932">
    <property type="entry name" value="HTH_LACI_2"/>
    <property type="match status" value="1"/>
</dbReference>
<evidence type="ECO:0000259" key="4">
    <source>
        <dbReference type="PROSITE" id="PS50932"/>
    </source>
</evidence>
<dbReference type="EMBL" id="BKAL01000006">
    <property type="protein sequence ID" value="GEP69077.1"/>
    <property type="molecule type" value="Genomic_DNA"/>
</dbReference>